<evidence type="ECO:0000256" key="2">
    <source>
        <dbReference type="ARBA" id="ARBA00022630"/>
    </source>
</evidence>
<dbReference type="KEGG" id="ngr:NAEGRDRAFT_69732"/>
<dbReference type="InterPro" id="IPR036188">
    <property type="entry name" value="FAD/NAD-bd_sf"/>
</dbReference>
<dbReference type="Pfam" id="PF07992">
    <property type="entry name" value="Pyr_redox_2"/>
    <property type="match status" value="1"/>
</dbReference>
<name>D2VLC6_NAEGR</name>
<proteinExistence type="inferred from homology"/>
<dbReference type="eggNOG" id="KOG2495">
    <property type="taxonomic scope" value="Eukaryota"/>
</dbReference>
<organism evidence="7">
    <name type="scientific">Naegleria gruberi</name>
    <name type="common">Amoeba</name>
    <dbReference type="NCBI Taxonomy" id="5762"/>
    <lineage>
        <taxon>Eukaryota</taxon>
        <taxon>Discoba</taxon>
        <taxon>Heterolobosea</taxon>
        <taxon>Tetramitia</taxon>
        <taxon>Eutetramitia</taxon>
        <taxon>Vahlkampfiidae</taxon>
        <taxon>Naegleria</taxon>
    </lineage>
</organism>
<keyword evidence="7" id="KW-1185">Reference proteome</keyword>
<dbReference type="OMA" id="CSELPMI"/>
<dbReference type="GeneID" id="8851927"/>
<keyword evidence="2" id="KW-0285">Flavoprotein</keyword>
<dbReference type="GO" id="GO:0004174">
    <property type="term" value="F:electron-transferring-flavoprotein dehydrogenase activity"/>
    <property type="evidence" value="ECO:0007669"/>
    <property type="project" value="TreeGrafter"/>
</dbReference>
<dbReference type="AlphaFoldDB" id="D2VLC6"/>
<dbReference type="VEuPathDB" id="AmoebaDB:NAEGRDRAFT_69732"/>
<dbReference type="InterPro" id="IPR023753">
    <property type="entry name" value="FAD/NAD-binding_dom"/>
</dbReference>
<evidence type="ECO:0000313" key="7">
    <source>
        <dbReference type="Proteomes" id="UP000006671"/>
    </source>
</evidence>
<evidence type="ECO:0000256" key="1">
    <source>
        <dbReference type="ARBA" id="ARBA00006442"/>
    </source>
</evidence>
<dbReference type="PRINTS" id="PR00368">
    <property type="entry name" value="FADPNR"/>
</dbReference>
<dbReference type="InParanoid" id="D2VLC6"/>
<dbReference type="PRINTS" id="PR00411">
    <property type="entry name" value="PNDRDTASEI"/>
</dbReference>
<dbReference type="EMBL" id="GG738880">
    <property type="protein sequence ID" value="EFC42364.1"/>
    <property type="molecule type" value="Genomic_DNA"/>
</dbReference>
<feature type="domain" description="FAD/NAD(P)-binding" evidence="5">
    <location>
        <begin position="150"/>
        <end position="446"/>
    </location>
</feature>
<keyword evidence="3" id="KW-0274">FAD</keyword>
<dbReference type="PANTHER" id="PTHR43735:SF3">
    <property type="entry name" value="FERROPTOSIS SUPPRESSOR PROTEIN 1"/>
    <property type="match status" value="1"/>
</dbReference>
<sequence length="460" mass="52567">MQTQQEVIKKGFEYLKSETNLTREQIEEIMNGEFVKVLKEFSIYRMRRFESGLKMHSRRIEWFGQLQHYCFYLGDLMDLMEKTFDISESQFYLVVKIMCIMNWIEPIAETSNLGLFHPLQGLVSIVLNLFKPNDSSKIDRNLFKLSMKPRLVIVGGGFGGYTACKDKTIRDLFDVTIIDLNGALDFAPGFPFMVKDKAVAEHLSVNHANTLPRANCIAGKVSKIDKSLIHYRIHSKSTEEITETIEYDFVLIGTGCTCRFNLPTLRSDNQIKFVNCYNSQSILDSHEFIRNSSLKDICIVGGGFVGCEIAGSIAEKYPEKTIHIIQRSDRIMKPSSEEASKKVSEVFETMRNVKIHLWSEIVSQSNSTTFRIQNSQLNTFIDIECDVCFLCTGLKPQSEMLRDEFPNSLDSNGFIQVNNHLQVLDENDQPFKNMFAIGDVTNVKETKLVYCSILQSQKGM</sequence>
<evidence type="ECO:0000256" key="4">
    <source>
        <dbReference type="ARBA" id="ARBA00023002"/>
    </source>
</evidence>
<dbReference type="GO" id="GO:0050660">
    <property type="term" value="F:flavin adenine dinucleotide binding"/>
    <property type="evidence" value="ECO:0007669"/>
    <property type="project" value="TreeGrafter"/>
</dbReference>
<protein>
    <submittedName>
        <fullName evidence="6">Predicted protein</fullName>
    </submittedName>
</protein>
<comment type="similarity">
    <text evidence="1">Belongs to the FAD-dependent oxidoreductase family.</text>
</comment>
<dbReference type="SUPFAM" id="SSF51905">
    <property type="entry name" value="FAD/NAD(P)-binding domain"/>
    <property type="match status" value="1"/>
</dbReference>
<reference evidence="6 7" key="1">
    <citation type="journal article" date="2010" name="Cell">
        <title>The genome of Naegleria gruberi illuminates early eukaryotic versatility.</title>
        <authorList>
            <person name="Fritz-Laylin L.K."/>
            <person name="Prochnik S.E."/>
            <person name="Ginger M.L."/>
            <person name="Dacks J.B."/>
            <person name="Carpenter M.L."/>
            <person name="Field M.C."/>
            <person name="Kuo A."/>
            <person name="Paredez A."/>
            <person name="Chapman J."/>
            <person name="Pham J."/>
            <person name="Shu S."/>
            <person name="Neupane R."/>
            <person name="Cipriano M."/>
            <person name="Mancuso J."/>
            <person name="Tu H."/>
            <person name="Salamov A."/>
            <person name="Lindquist E."/>
            <person name="Shapiro H."/>
            <person name="Lucas S."/>
            <person name="Grigoriev I.V."/>
            <person name="Cande W.Z."/>
            <person name="Fulton C."/>
            <person name="Rokhsar D.S."/>
            <person name="Dawson S.C."/>
        </authorList>
    </citation>
    <scope>NUCLEOTIDE SEQUENCE [LARGE SCALE GENOMIC DNA]</scope>
    <source>
        <strain evidence="6 7">NEG-M</strain>
    </source>
</reference>
<keyword evidence="4" id="KW-0560">Oxidoreductase</keyword>
<dbReference type="OrthoDB" id="202203at2759"/>
<dbReference type="GO" id="GO:0005737">
    <property type="term" value="C:cytoplasm"/>
    <property type="evidence" value="ECO:0007669"/>
    <property type="project" value="TreeGrafter"/>
</dbReference>
<evidence type="ECO:0000256" key="3">
    <source>
        <dbReference type="ARBA" id="ARBA00022827"/>
    </source>
</evidence>
<evidence type="ECO:0000259" key="5">
    <source>
        <dbReference type="Pfam" id="PF07992"/>
    </source>
</evidence>
<dbReference type="Gene3D" id="3.50.50.100">
    <property type="match status" value="1"/>
</dbReference>
<dbReference type="PANTHER" id="PTHR43735">
    <property type="entry name" value="APOPTOSIS-INDUCING FACTOR 1"/>
    <property type="match status" value="1"/>
</dbReference>
<dbReference type="RefSeq" id="XP_002675108.1">
    <property type="nucleotide sequence ID" value="XM_002675062.1"/>
</dbReference>
<dbReference type="Proteomes" id="UP000006671">
    <property type="component" value="Unassembled WGS sequence"/>
</dbReference>
<evidence type="ECO:0000313" key="6">
    <source>
        <dbReference type="EMBL" id="EFC42364.1"/>
    </source>
</evidence>
<accession>D2VLC6</accession>
<gene>
    <name evidence="6" type="ORF">NAEGRDRAFT_69732</name>
</gene>